<reference evidence="1 2" key="1">
    <citation type="submission" date="2014-02" db="EMBL/GenBank/DDBJ databases">
        <title>The Genome Sequence of Trichophyton interdigitale MR816.</title>
        <authorList>
            <consortium name="The Broad Institute Genomics Platform"/>
            <person name="Cuomo C.A."/>
            <person name="White T.C."/>
            <person name="Graser Y."/>
            <person name="Martinez-Rossi N."/>
            <person name="Heitman J."/>
            <person name="Young S.K."/>
            <person name="Zeng Q."/>
            <person name="Gargeya S."/>
            <person name="Abouelleil A."/>
            <person name="Alvarado L."/>
            <person name="Chapman S.B."/>
            <person name="Gainer-Dewar J."/>
            <person name="Goldberg J."/>
            <person name="Griggs A."/>
            <person name="Gujja S."/>
            <person name="Hansen M."/>
            <person name="Howarth C."/>
            <person name="Imamovic A."/>
            <person name="Larimer J."/>
            <person name="Martinez D."/>
            <person name="Murphy C."/>
            <person name="Pearson M.D."/>
            <person name="Persinoti G."/>
            <person name="Poon T."/>
            <person name="Priest M."/>
            <person name="Roberts A.D."/>
            <person name="Saif S."/>
            <person name="Shea T.D."/>
            <person name="Sykes S.N."/>
            <person name="Wortman J."/>
            <person name="Nusbaum C."/>
            <person name="Birren B."/>
        </authorList>
    </citation>
    <scope>NUCLEOTIDE SEQUENCE [LARGE SCALE GENOMIC DNA]</scope>
    <source>
        <strain evidence="1 2">MR816</strain>
    </source>
</reference>
<name>A0A059JCH8_TRIIM</name>
<dbReference type="OMA" id="QIRYTNM"/>
<accession>A0A059JCH8</accession>
<gene>
    <name evidence="1" type="ORF">H109_03000</name>
</gene>
<sequence>MPYSDGATTTQGEASLSLLTGLPGGTRQIRYTNMKDLRAAVEECYKDDQNPFLVVVDVSPSILEDFDSEYLHKGPRITANLPERLLILKTMAKPSHESVASDLIFYIRFGVLEMGLPDRLADTLSSRVTSKTGRFVKEPDGSLRPLHHEWPTVVVETGLSETRRKLSMDARGWLETYESETQVVVTAKIDRKAPYIVFHKWAREAEPRRKARSYRRVASIVEEVIATRKEDTTEVTGDMTFTFEEVVGRQRNEISERDVIITEADFREICQNAWAMQGFL</sequence>
<dbReference type="EMBL" id="AOKY01000219">
    <property type="protein sequence ID" value="KDB25162.1"/>
    <property type="molecule type" value="Genomic_DNA"/>
</dbReference>
<dbReference type="HOGENOM" id="CLU_058490_3_1_1"/>
<protein>
    <submittedName>
        <fullName evidence="1">Uncharacterized protein</fullName>
    </submittedName>
</protein>
<dbReference type="OrthoDB" id="4172081at2759"/>
<proteinExistence type="predicted"/>
<organism evidence="1 2">
    <name type="scientific">Trichophyton interdigitale (strain MR816)</name>
    <dbReference type="NCBI Taxonomy" id="1215338"/>
    <lineage>
        <taxon>Eukaryota</taxon>
        <taxon>Fungi</taxon>
        <taxon>Dikarya</taxon>
        <taxon>Ascomycota</taxon>
        <taxon>Pezizomycotina</taxon>
        <taxon>Eurotiomycetes</taxon>
        <taxon>Eurotiomycetidae</taxon>
        <taxon>Onygenales</taxon>
        <taxon>Arthrodermataceae</taxon>
        <taxon>Trichophyton</taxon>
    </lineage>
</organism>
<comment type="caution">
    <text evidence="1">The sequence shown here is derived from an EMBL/GenBank/DDBJ whole genome shotgun (WGS) entry which is preliminary data.</text>
</comment>
<dbReference type="AlphaFoldDB" id="A0A059JCH8"/>
<evidence type="ECO:0000313" key="2">
    <source>
        <dbReference type="Proteomes" id="UP000024533"/>
    </source>
</evidence>
<evidence type="ECO:0000313" key="1">
    <source>
        <dbReference type="EMBL" id="KDB25162.1"/>
    </source>
</evidence>
<dbReference type="Proteomes" id="UP000024533">
    <property type="component" value="Unassembled WGS sequence"/>
</dbReference>
<keyword evidence="2" id="KW-1185">Reference proteome</keyword>